<gene>
    <name evidence="2" type="ORF">FHS29_007005</name>
</gene>
<keyword evidence="1" id="KW-0812">Transmembrane</keyword>
<feature type="transmembrane region" description="Helical" evidence="1">
    <location>
        <begin position="61"/>
        <end position="85"/>
    </location>
</feature>
<organism evidence="2 3">
    <name type="scientific">Saccharothrix tamanrassetensis</name>
    <dbReference type="NCBI Taxonomy" id="1051531"/>
    <lineage>
        <taxon>Bacteria</taxon>
        <taxon>Bacillati</taxon>
        <taxon>Actinomycetota</taxon>
        <taxon>Actinomycetes</taxon>
        <taxon>Pseudonocardiales</taxon>
        <taxon>Pseudonocardiaceae</taxon>
        <taxon>Saccharothrix</taxon>
    </lineage>
</organism>
<dbReference type="Proteomes" id="UP000547510">
    <property type="component" value="Unassembled WGS sequence"/>
</dbReference>
<accession>A0A841CPN1</accession>
<evidence type="ECO:0000313" key="3">
    <source>
        <dbReference type="Proteomes" id="UP000547510"/>
    </source>
</evidence>
<name>A0A841CPN1_9PSEU</name>
<feature type="transmembrane region" description="Helical" evidence="1">
    <location>
        <begin position="106"/>
        <end position="129"/>
    </location>
</feature>
<keyword evidence="1" id="KW-0472">Membrane</keyword>
<sequence length="171" mass="17828">MILPGGSGIPQWYQPVPPEFAGRVRSRCTTVGVPVVLADVVFGVLVVVLRDVPSTSYHLFHTGAVGAGVLSAFFSSLVGFTLAGSRSYARGDRLNMTGLGIARRTSLAMWVFSVVCTAIGWSITFMTLLRPARAPTLGGGVVAYAALLAAPPLVGLVAVAVTRSLAPRSSR</sequence>
<dbReference type="AlphaFoldDB" id="A0A841CPN1"/>
<protein>
    <submittedName>
        <fullName evidence="2">Uncharacterized protein</fullName>
    </submittedName>
</protein>
<feature type="transmembrane region" description="Helical" evidence="1">
    <location>
        <begin position="31"/>
        <end position="49"/>
    </location>
</feature>
<keyword evidence="3" id="KW-1185">Reference proteome</keyword>
<evidence type="ECO:0000313" key="2">
    <source>
        <dbReference type="EMBL" id="MBB5960382.1"/>
    </source>
</evidence>
<keyword evidence="1" id="KW-1133">Transmembrane helix</keyword>
<evidence type="ECO:0000256" key="1">
    <source>
        <dbReference type="SAM" id="Phobius"/>
    </source>
</evidence>
<reference evidence="2 3" key="1">
    <citation type="submission" date="2020-08" db="EMBL/GenBank/DDBJ databases">
        <title>Genomic Encyclopedia of Type Strains, Phase III (KMG-III): the genomes of soil and plant-associated and newly described type strains.</title>
        <authorList>
            <person name="Whitman W."/>
        </authorList>
    </citation>
    <scope>NUCLEOTIDE SEQUENCE [LARGE SCALE GENOMIC DNA]</scope>
    <source>
        <strain evidence="2 3">CECT 8640</strain>
    </source>
</reference>
<dbReference type="EMBL" id="JACHJN010000015">
    <property type="protein sequence ID" value="MBB5960382.1"/>
    <property type="molecule type" value="Genomic_DNA"/>
</dbReference>
<proteinExistence type="predicted"/>
<dbReference type="RefSeq" id="WP_184698529.1">
    <property type="nucleotide sequence ID" value="NZ_JACHJN010000015.1"/>
</dbReference>
<feature type="transmembrane region" description="Helical" evidence="1">
    <location>
        <begin position="141"/>
        <end position="161"/>
    </location>
</feature>
<comment type="caution">
    <text evidence="2">The sequence shown here is derived from an EMBL/GenBank/DDBJ whole genome shotgun (WGS) entry which is preliminary data.</text>
</comment>